<reference evidence="1 2" key="1">
    <citation type="journal article" date="2024" name="G3 (Bethesda)">
        <title>Genome assembly of Hibiscus sabdariffa L. provides insights into metabolisms of medicinal natural products.</title>
        <authorList>
            <person name="Kim T."/>
        </authorList>
    </citation>
    <scope>NUCLEOTIDE SEQUENCE [LARGE SCALE GENOMIC DNA]</scope>
    <source>
        <strain evidence="1">TK-2024</strain>
        <tissue evidence="1">Old leaves</tissue>
    </source>
</reference>
<comment type="caution">
    <text evidence="1">The sequence shown here is derived from an EMBL/GenBank/DDBJ whole genome shotgun (WGS) entry which is preliminary data.</text>
</comment>
<dbReference type="Proteomes" id="UP001472677">
    <property type="component" value="Unassembled WGS sequence"/>
</dbReference>
<keyword evidence="2" id="KW-1185">Reference proteome</keyword>
<protein>
    <submittedName>
        <fullName evidence="1">Uncharacterized protein</fullName>
    </submittedName>
</protein>
<name>A0ABR2BXN4_9ROSI</name>
<organism evidence="1 2">
    <name type="scientific">Hibiscus sabdariffa</name>
    <name type="common">roselle</name>
    <dbReference type="NCBI Taxonomy" id="183260"/>
    <lineage>
        <taxon>Eukaryota</taxon>
        <taxon>Viridiplantae</taxon>
        <taxon>Streptophyta</taxon>
        <taxon>Embryophyta</taxon>
        <taxon>Tracheophyta</taxon>
        <taxon>Spermatophyta</taxon>
        <taxon>Magnoliopsida</taxon>
        <taxon>eudicotyledons</taxon>
        <taxon>Gunneridae</taxon>
        <taxon>Pentapetalae</taxon>
        <taxon>rosids</taxon>
        <taxon>malvids</taxon>
        <taxon>Malvales</taxon>
        <taxon>Malvaceae</taxon>
        <taxon>Malvoideae</taxon>
        <taxon>Hibiscus</taxon>
    </lineage>
</organism>
<proteinExistence type="predicted"/>
<accession>A0ABR2BXN4</accession>
<evidence type="ECO:0000313" key="1">
    <source>
        <dbReference type="EMBL" id="KAK8511889.1"/>
    </source>
</evidence>
<sequence length="171" mass="18455">MSTGKDFVTRHVVFNEGVFPYTTNAVSSKAASPSRIQSPPFPSYASATLVELEVLPDLNTNQVMHVELDHHEVPPQADHVAPPTVYGQPDDIGTLVIDEASQEHIPMSAQAEQDTLSDIHEMRTGVIIPSEDGEDNGNLAGIILPVDHSSRAVDGAASVMVEGLHCNMFRM</sequence>
<gene>
    <name evidence="1" type="ORF">V6N12_074579</name>
</gene>
<dbReference type="EMBL" id="JBBPBM010000076">
    <property type="protein sequence ID" value="KAK8511889.1"/>
    <property type="molecule type" value="Genomic_DNA"/>
</dbReference>
<evidence type="ECO:0000313" key="2">
    <source>
        <dbReference type="Proteomes" id="UP001472677"/>
    </source>
</evidence>